<dbReference type="Proteomes" id="UP000539538">
    <property type="component" value="Unassembled WGS sequence"/>
</dbReference>
<dbReference type="RefSeq" id="WP_183264663.1">
    <property type="nucleotide sequence ID" value="NZ_BAAAVZ010000017.1"/>
</dbReference>
<evidence type="ECO:0000313" key="3">
    <source>
        <dbReference type="EMBL" id="MBB4653325.1"/>
    </source>
</evidence>
<organism evidence="3 4">
    <name type="scientific">Aminobacter niigataensis</name>
    <dbReference type="NCBI Taxonomy" id="83265"/>
    <lineage>
        <taxon>Bacteria</taxon>
        <taxon>Pseudomonadati</taxon>
        <taxon>Pseudomonadota</taxon>
        <taxon>Alphaproteobacteria</taxon>
        <taxon>Hyphomicrobiales</taxon>
        <taxon>Phyllobacteriaceae</taxon>
        <taxon>Aminobacter</taxon>
    </lineage>
</organism>
<evidence type="ECO:0000256" key="2">
    <source>
        <dbReference type="SAM" id="SignalP"/>
    </source>
</evidence>
<keyword evidence="2" id="KW-0732">Signal</keyword>
<sequence length="103" mass="10812">MRRSVPCPGQSVGNSFLALGIAGVAVAAHAHAAGMQAVSNHRETAVSDQWAERLIGARASAAEALSVARAAVDRVHELEEEIAALRCAVSSRDTLIRRLSRNA</sequence>
<feature type="chain" id="PRO_5047365791" evidence="2">
    <location>
        <begin position="33"/>
        <end position="103"/>
    </location>
</feature>
<gene>
    <name evidence="3" type="ORF">GGQ99_005115</name>
</gene>
<keyword evidence="4" id="KW-1185">Reference proteome</keyword>
<keyword evidence="1" id="KW-0175">Coiled coil</keyword>
<feature type="signal peptide" evidence="2">
    <location>
        <begin position="1"/>
        <end position="32"/>
    </location>
</feature>
<evidence type="ECO:0000256" key="1">
    <source>
        <dbReference type="SAM" id="Coils"/>
    </source>
</evidence>
<protein>
    <submittedName>
        <fullName evidence="3">Uncharacterized protein</fullName>
    </submittedName>
</protein>
<feature type="coiled-coil region" evidence="1">
    <location>
        <begin position="61"/>
        <end position="88"/>
    </location>
</feature>
<comment type="caution">
    <text evidence="3">The sequence shown here is derived from an EMBL/GenBank/DDBJ whole genome shotgun (WGS) entry which is preliminary data.</text>
</comment>
<name>A0ABR6LBD8_9HYPH</name>
<dbReference type="EMBL" id="JACHOT010000012">
    <property type="protein sequence ID" value="MBB4653325.1"/>
    <property type="molecule type" value="Genomic_DNA"/>
</dbReference>
<proteinExistence type="predicted"/>
<evidence type="ECO:0000313" key="4">
    <source>
        <dbReference type="Proteomes" id="UP000539538"/>
    </source>
</evidence>
<accession>A0ABR6LBD8</accession>
<reference evidence="3 4" key="1">
    <citation type="submission" date="2020-08" db="EMBL/GenBank/DDBJ databases">
        <title>Genomic Encyclopedia of Type Strains, Phase IV (KMG-IV): sequencing the most valuable type-strain genomes for metagenomic binning, comparative biology and taxonomic classification.</title>
        <authorList>
            <person name="Goeker M."/>
        </authorList>
    </citation>
    <scope>NUCLEOTIDE SEQUENCE [LARGE SCALE GENOMIC DNA]</scope>
    <source>
        <strain evidence="3 4">DSM 7050</strain>
    </source>
</reference>